<accession>A0A9W8JP32</accession>
<dbReference type="Pfam" id="PF20236">
    <property type="entry name" value="DUF6593"/>
    <property type="match status" value="1"/>
</dbReference>
<feature type="transmembrane region" description="Helical" evidence="2">
    <location>
        <begin position="137"/>
        <end position="159"/>
    </location>
</feature>
<dbReference type="Proteomes" id="UP001148786">
    <property type="component" value="Unassembled WGS sequence"/>
</dbReference>
<organism evidence="4 5">
    <name type="scientific">Agrocybe chaxingu</name>
    <dbReference type="NCBI Taxonomy" id="84603"/>
    <lineage>
        <taxon>Eukaryota</taxon>
        <taxon>Fungi</taxon>
        <taxon>Dikarya</taxon>
        <taxon>Basidiomycota</taxon>
        <taxon>Agaricomycotina</taxon>
        <taxon>Agaricomycetes</taxon>
        <taxon>Agaricomycetidae</taxon>
        <taxon>Agaricales</taxon>
        <taxon>Agaricineae</taxon>
        <taxon>Strophariaceae</taxon>
        <taxon>Agrocybe</taxon>
    </lineage>
</organism>
<dbReference type="OrthoDB" id="2605483at2759"/>
<protein>
    <recommendedName>
        <fullName evidence="3">DUF6593 domain-containing protein</fullName>
    </recommendedName>
</protein>
<dbReference type="AlphaFoldDB" id="A0A9W8JP32"/>
<evidence type="ECO:0000313" key="4">
    <source>
        <dbReference type="EMBL" id="KAJ3488573.1"/>
    </source>
</evidence>
<comment type="caution">
    <text evidence="4">The sequence shown here is derived from an EMBL/GenBank/DDBJ whole genome shotgun (WGS) entry which is preliminary data.</text>
</comment>
<feature type="region of interest" description="Disordered" evidence="1">
    <location>
        <begin position="1"/>
        <end position="91"/>
    </location>
</feature>
<reference evidence="4" key="1">
    <citation type="submission" date="2022-07" db="EMBL/GenBank/DDBJ databases">
        <title>Genome Sequence of Agrocybe chaxingu.</title>
        <authorList>
            <person name="Buettner E."/>
        </authorList>
    </citation>
    <scope>NUCLEOTIDE SEQUENCE</scope>
    <source>
        <strain evidence="4">MP-N11</strain>
    </source>
</reference>
<name>A0A9W8JP32_9AGAR</name>
<evidence type="ECO:0000256" key="1">
    <source>
        <dbReference type="SAM" id="MobiDB-lite"/>
    </source>
</evidence>
<keyword evidence="5" id="KW-1185">Reference proteome</keyword>
<evidence type="ECO:0000256" key="2">
    <source>
        <dbReference type="SAM" id="Phobius"/>
    </source>
</evidence>
<dbReference type="EMBL" id="JANKHO010002811">
    <property type="protein sequence ID" value="KAJ3488573.1"/>
    <property type="molecule type" value="Genomic_DNA"/>
</dbReference>
<gene>
    <name evidence="4" type="ORF">NLJ89_g11601</name>
</gene>
<sequence>MYAIETPPLPHATYDSLPARRRPKSSTTTVKRLSRYHQVSGPVEKALCTDNDEHEMKVGPSRSARAIEDMPSGEEESEGDQENSEENSWEFMGPDSRKYKWQSFLHSPVLMLADNSHTPLARYRRAKLGIVSRSRRAFLEIFPLGLNILDLIIVTFVAFMKQRVLVDGGQGPSAIEEHAVSSISPVVMSPMNARYISPVSPVAPP</sequence>
<evidence type="ECO:0000313" key="5">
    <source>
        <dbReference type="Proteomes" id="UP001148786"/>
    </source>
</evidence>
<evidence type="ECO:0000259" key="3">
    <source>
        <dbReference type="Pfam" id="PF20236"/>
    </source>
</evidence>
<proteinExistence type="predicted"/>
<keyword evidence="2" id="KW-0812">Transmembrane</keyword>
<keyword evidence="2" id="KW-0472">Membrane</keyword>
<feature type="domain" description="DUF6593" evidence="3">
    <location>
        <begin position="22"/>
        <end position="163"/>
    </location>
</feature>
<feature type="compositionally biased region" description="Acidic residues" evidence="1">
    <location>
        <begin position="71"/>
        <end position="88"/>
    </location>
</feature>
<dbReference type="InterPro" id="IPR046528">
    <property type="entry name" value="DUF6593"/>
</dbReference>
<keyword evidence="2" id="KW-1133">Transmembrane helix</keyword>